<gene>
    <name evidence="7" type="ORF">LX59_00206</name>
</gene>
<sequence>MSNCEQPRCATVCLHQSKPQHSWLDDVQGELSGILVVVLGVSLLKAAGLITGQFAGLALLIALATGFSFGSVFFLINVPFFIFAFIRMGGRFTLKSLIAISSISLLTDLMPQFIQYQYLNGWVAAVLGGLCTGIGLLMLFRHGCSCGGVGVVALYIQERTGFRAGWVQLIFDLVLFSVAFTLLPTQAVLLSLLGALVFNLAISLNHRRDRYIASS</sequence>
<dbReference type="RefSeq" id="WP_144569975.1">
    <property type="nucleotide sequence ID" value="NZ_VLKG01000001.1"/>
</dbReference>
<feature type="transmembrane region" description="Helical" evidence="6">
    <location>
        <begin position="122"/>
        <end position="140"/>
    </location>
</feature>
<proteinExistence type="predicted"/>
<protein>
    <submittedName>
        <fullName evidence="7">Putative 5xTM membrane YitT family protein</fullName>
    </submittedName>
</protein>
<comment type="subcellular location">
    <subcellularLocation>
        <location evidence="1">Cell membrane</location>
        <topology evidence="1">Multi-pass membrane protein</topology>
    </subcellularLocation>
</comment>
<dbReference type="OrthoDB" id="3296441at2"/>
<evidence type="ECO:0000256" key="3">
    <source>
        <dbReference type="ARBA" id="ARBA00022692"/>
    </source>
</evidence>
<dbReference type="Proteomes" id="UP000319627">
    <property type="component" value="Unassembled WGS sequence"/>
</dbReference>
<comment type="caution">
    <text evidence="7">The sequence shown here is derived from an EMBL/GenBank/DDBJ whole genome shotgun (WGS) entry which is preliminary data.</text>
</comment>
<dbReference type="PANTHER" id="PTHR33545:SF5">
    <property type="entry name" value="UPF0750 MEMBRANE PROTEIN YITT"/>
    <property type="match status" value="1"/>
</dbReference>
<name>A0A562J284_9GAMM</name>
<dbReference type="InterPro" id="IPR003740">
    <property type="entry name" value="YitT"/>
</dbReference>
<keyword evidence="8" id="KW-1185">Reference proteome</keyword>
<evidence type="ECO:0000256" key="2">
    <source>
        <dbReference type="ARBA" id="ARBA00022475"/>
    </source>
</evidence>
<evidence type="ECO:0000256" key="5">
    <source>
        <dbReference type="ARBA" id="ARBA00023136"/>
    </source>
</evidence>
<dbReference type="EMBL" id="VLKG01000001">
    <property type="protein sequence ID" value="TWH77298.1"/>
    <property type="molecule type" value="Genomic_DNA"/>
</dbReference>
<keyword evidence="4 6" id="KW-1133">Transmembrane helix</keyword>
<evidence type="ECO:0000313" key="7">
    <source>
        <dbReference type="EMBL" id="TWH77298.1"/>
    </source>
</evidence>
<dbReference type="PANTHER" id="PTHR33545">
    <property type="entry name" value="UPF0750 MEMBRANE PROTEIN YITT-RELATED"/>
    <property type="match status" value="1"/>
</dbReference>
<evidence type="ECO:0000313" key="8">
    <source>
        <dbReference type="Proteomes" id="UP000319627"/>
    </source>
</evidence>
<accession>A0A562J284</accession>
<dbReference type="GO" id="GO:0005886">
    <property type="term" value="C:plasma membrane"/>
    <property type="evidence" value="ECO:0007669"/>
    <property type="project" value="UniProtKB-SubCell"/>
</dbReference>
<feature type="transmembrane region" description="Helical" evidence="6">
    <location>
        <begin position="57"/>
        <end position="85"/>
    </location>
</feature>
<organism evidence="7 8">
    <name type="scientific">Azomonas agilis</name>
    <dbReference type="NCBI Taxonomy" id="116849"/>
    <lineage>
        <taxon>Bacteria</taxon>
        <taxon>Pseudomonadati</taxon>
        <taxon>Pseudomonadota</taxon>
        <taxon>Gammaproteobacteria</taxon>
        <taxon>Pseudomonadales</taxon>
        <taxon>Pseudomonadaceae</taxon>
        <taxon>Azomonas</taxon>
    </lineage>
</organism>
<feature type="transmembrane region" description="Helical" evidence="6">
    <location>
        <begin position="31"/>
        <end position="51"/>
    </location>
</feature>
<keyword evidence="5 6" id="KW-0472">Membrane</keyword>
<keyword evidence="3 6" id="KW-0812">Transmembrane</keyword>
<feature type="transmembrane region" description="Helical" evidence="6">
    <location>
        <begin position="188"/>
        <end position="205"/>
    </location>
</feature>
<dbReference type="AlphaFoldDB" id="A0A562J284"/>
<evidence type="ECO:0000256" key="1">
    <source>
        <dbReference type="ARBA" id="ARBA00004651"/>
    </source>
</evidence>
<feature type="transmembrane region" description="Helical" evidence="6">
    <location>
        <begin position="97"/>
        <end position="116"/>
    </location>
</feature>
<keyword evidence="2" id="KW-1003">Cell membrane</keyword>
<evidence type="ECO:0000256" key="6">
    <source>
        <dbReference type="SAM" id="Phobius"/>
    </source>
</evidence>
<evidence type="ECO:0000256" key="4">
    <source>
        <dbReference type="ARBA" id="ARBA00022989"/>
    </source>
</evidence>
<dbReference type="Pfam" id="PF02588">
    <property type="entry name" value="YitT_membrane"/>
    <property type="match status" value="1"/>
</dbReference>
<feature type="transmembrane region" description="Helical" evidence="6">
    <location>
        <begin position="161"/>
        <end position="182"/>
    </location>
</feature>
<dbReference type="InterPro" id="IPR051461">
    <property type="entry name" value="UPF0750_membrane"/>
</dbReference>
<reference evidence="7 8" key="1">
    <citation type="submission" date="2019-07" db="EMBL/GenBank/DDBJ databases">
        <title>Genomic Encyclopedia of Type Strains, Phase I: the one thousand microbial genomes (KMG-I) project.</title>
        <authorList>
            <person name="Kyrpides N."/>
        </authorList>
    </citation>
    <scope>NUCLEOTIDE SEQUENCE [LARGE SCALE GENOMIC DNA]</scope>
    <source>
        <strain evidence="7 8">DSM 375</strain>
    </source>
</reference>